<name>A0A1I7RQK9_BURXY</name>
<dbReference type="SMR" id="A0A1I7RQK9"/>
<dbReference type="Proteomes" id="UP000659654">
    <property type="component" value="Unassembled WGS sequence"/>
</dbReference>
<dbReference type="PROSITE" id="PS50127">
    <property type="entry name" value="UBC_2"/>
    <property type="match status" value="1"/>
</dbReference>
<feature type="active site" description="Glycyl thioester intermediate" evidence="5">
    <location>
        <position position="86"/>
    </location>
</feature>
<evidence type="ECO:0000259" key="7">
    <source>
        <dbReference type="PROSITE" id="PS50127"/>
    </source>
</evidence>
<dbReference type="SUPFAM" id="SSF54495">
    <property type="entry name" value="UBC-like"/>
    <property type="match status" value="1"/>
</dbReference>
<reference evidence="11" key="1">
    <citation type="submission" date="2016-11" db="UniProtKB">
        <authorList>
            <consortium name="WormBaseParasite"/>
        </authorList>
    </citation>
    <scope>IDENTIFICATION</scope>
</reference>
<dbReference type="SMART" id="SM00212">
    <property type="entry name" value="UBCc"/>
    <property type="match status" value="1"/>
</dbReference>
<dbReference type="InterPro" id="IPR050113">
    <property type="entry name" value="Ub_conjugating_enzyme"/>
</dbReference>
<dbReference type="InterPro" id="IPR023313">
    <property type="entry name" value="UBQ-conjugating_AS"/>
</dbReference>
<dbReference type="EMBL" id="CAJFDI010000003">
    <property type="protein sequence ID" value="CAD5219457.1"/>
    <property type="molecule type" value="Genomic_DNA"/>
</dbReference>
<evidence type="ECO:0000313" key="10">
    <source>
        <dbReference type="Proteomes" id="UP000659654"/>
    </source>
</evidence>
<keyword evidence="10" id="KW-1185">Reference proteome</keyword>
<dbReference type="CDD" id="cd23801">
    <property type="entry name" value="UBCc_UBE2L3"/>
    <property type="match status" value="1"/>
</dbReference>
<protein>
    <recommendedName>
        <fullName evidence="2">E2 ubiquitin-conjugating enzyme</fullName>
        <ecNumber evidence="2">2.3.2.23</ecNumber>
    </recommendedName>
</protein>
<dbReference type="Proteomes" id="UP000095284">
    <property type="component" value="Unplaced"/>
</dbReference>
<reference evidence="8" key="2">
    <citation type="submission" date="2020-09" db="EMBL/GenBank/DDBJ databases">
        <authorList>
            <person name="Kikuchi T."/>
        </authorList>
    </citation>
    <scope>NUCLEOTIDE SEQUENCE</scope>
    <source>
        <strain evidence="8">Ka4C1</strain>
    </source>
</reference>
<dbReference type="EMBL" id="CAJFCV020000003">
    <property type="protein sequence ID" value="CAG9104755.1"/>
    <property type="molecule type" value="Genomic_DNA"/>
</dbReference>
<dbReference type="Proteomes" id="UP000582659">
    <property type="component" value="Unassembled WGS sequence"/>
</dbReference>
<dbReference type="GO" id="GO:0005524">
    <property type="term" value="F:ATP binding"/>
    <property type="evidence" value="ECO:0007669"/>
    <property type="project" value="UniProtKB-UniRule"/>
</dbReference>
<dbReference type="OrthoDB" id="9973183at2759"/>
<gene>
    <name evidence="8" type="ORF">BXYJ_LOCUS5688</name>
</gene>
<organism evidence="9 11">
    <name type="scientific">Bursaphelenchus xylophilus</name>
    <name type="common">Pinewood nematode worm</name>
    <name type="synonym">Aphelenchoides xylophilus</name>
    <dbReference type="NCBI Taxonomy" id="6326"/>
    <lineage>
        <taxon>Eukaryota</taxon>
        <taxon>Metazoa</taxon>
        <taxon>Ecdysozoa</taxon>
        <taxon>Nematoda</taxon>
        <taxon>Chromadorea</taxon>
        <taxon>Rhabditida</taxon>
        <taxon>Tylenchina</taxon>
        <taxon>Tylenchomorpha</taxon>
        <taxon>Aphelenchoidea</taxon>
        <taxon>Aphelenchoididae</taxon>
        <taxon>Bursaphelenchus</taxon>
    </lineage>
</organism>
<evidence type="ECO:0000256" key="3">
    <source>
        <dbReference type="ARBA" id="ARBA00022679"/>
    </source>
</evidence>
<comment type="similarity">
    <text evidence="6">Belongs to the ubiquitin-conjugating enzyme family.</text>
</comment>
<evidence type="ECO:0000256" key="4">
    <source>
        <dbReference type="ARBA" id="ARBA00022786"/>
    </source>
</evidence>
<evidence type="ECO:0000313" key="9">
    <source>
        <dbReference type="Proteomes" id="UP000095284"/>
    </source>
</evidence>
<dbReference type="AlphaFoldDB" id="A0A1I7RQK9"/>
<evidence type="ECO:0000256" key="2">
    <source>
        <dbReference type="ARBA" id="ARBA00012486"/>
    </source>
</evidence>
<accession>A0A1I7RQK9</accession>
<dbReference type="WBParaSite" id="BXY_0300300.1">
    <property type="protein sequence ID" value="BXY_0300300.1"/>
    <property type="gene ID" value="BXY_0300300"/>
</dbReference>
<dbReference type="InterPro" id="IPR016135">
    <property type="entry name" value="UBQ-conjugating_enzyme/RWD"/>
</dbReference>
<dbReference type="InterPro" id="IPR000608">
    <property type="entry name" value="UBC"/>
</dbReference>
<proteinExistence type="inferred from homology"/>
<keyword evidence="6" id="KW-0067">ATP-binding</keyword>
<keyword evidence="4 6" id="KW-0833">Ubl conjugation pathway</keyword>
<comment type="catalytic activity">
    <reaction evidence="1">
        <text>S-ubiquitinyl-[E1 ubiquitin-activating enzyme]-L-cysteine + [E2 ubiquitin-conjugating enzyme]-L-cysteine = [E1 ubiquitin-activating enzyme]-L-cysteine + S-ubiquitinyl-[E2 ubiquitin-conjugating enzyme]-L-cysteine.</text>
        <dbReference type="EC" id="2.3.2.23"/>
    </reaction>
</comment>
<evidence type="ECO:0000313" key="8">
    <source>
        <dbReference type="EMBL" id="CAD5219457.1"/>
    </source>
</evidence>
<dbReference type="Pfam" id="PF00179">
    <property type="entry name" value="UQ_con"/>
    <property type="match status" value="1"/>
</dbReference>
<keyword evidence="3" id="KW-0808">Transferase</keyword>
<dbReference type="EC" id="2.3.2.23" evidence="2"/>
<dbReference type="GO" id="GO:0032446">
    <property type="term" value="P:protein modification by small protein conjugation"/>
    <property type="evidence" value="ECO:0007669"/>
    <property type="project" value="UniProtKB-ARBA"/>
</dbReference>
<dbReference type="Gene3D" id="3.10.110.10">
    <property type="entry name" value="Ubiquitin Conjugating Enzyme"/>
    <property type="match status" value="1"/>
</dbReference>
<dbReference type="FunFam" id="3.10.110.10:FF:000011">
    <property type="entry name" value="Ubiquitin-conjugating enzyme E2 L3"/>
    <property type="match status" value="1"/>
</dbReference>
<evidence type="ECO:0000256" key="5">
    <source>
        <dbReference type="PROSITE-ProRule" id="PRU10133"/>
    </source>
</evidence>
<evidence type="ECO:0000256" key="1">
    <source>
        <dbReference type="ARBA" id="ARBA00000485"/>
    </source>
</evidence>
<keyword evidence="6" id="KW-0547">Nucleotide-binding</keyword>
<evidence type="ECO:0000313" key="11">
    <source>
        <dbReference type="WBParaSite" id="BXY_0300300.1"/>
    </source>
</evidence>
<dbReference type="GO" id="GO:0061631">
    <property type="term" value="F:ubiquitin conjugating enzyme activity"/>
    <property type="evidence" value="ECO:0007669"/>
    <property type="project" value="UniProtKB-EC"/>
</dbReference>
<dbReference type="eggNOG" id="KOG0422">
    <property type="taxonomic scope" value="Eukaryota"/>
</dbReference>
<sequence length="152" mass="17872">MASNRRLQKEVVELKNLPDTVCKIVEINEQNFLNWTLLLLPQKEPYSKGAFRIQVTFPAEYPFKPPKLIFNTQIYHPNVDEKGQVCLGIVLPENWKPATKIVQVIHELLDLICEPELDHPLRSELAEEYRQDKKKFFKTAEDFTKKHAEKRD</sequence>
<dbReference type="PROSITE" id="PS00183">
    <property type="entry name" value="UBC_1"/>
    <property type="match status" value="1"/>
</dbReference>
<dbReference type="PANTHER" id="PTHR24067">
    <property type="entry name" value="UBIQUITIN-CONJUGATING ENZYME E2"/>
    <property type="match status" value="1"/>
</dbReference>
<feature type="domain" description="UBC core" evidence="7">
    <location>
        <begin position="2"/>
        <end position="149"/>
    </location>
</feature>
<evidence type="ECO:0000256" key="6">
    <source>
        <dbReference type="RuleBase" id="RU362109"/>
    </source>
</evidence>